<feature type="transmembrane region" description="Helical" evidence="1">
    <location>
        <begin position="40"/>
        <end position="58"/>
    </location>
</feature>
<sequence length="222" mass="24364">MDITYLLCRARTTAKEVFFMKKFVTMLSESAKELRSTRNLTLCAMFAAIAVVLGYFTIQISSFLKIGFSGIPNQIVSCLFGPAAGAMFGGALDIIKYIIKPTGAYFPGFTISAIVAGLIYGSFYYKKNPGFMRVLAASFLVNVIVNIGLNTLWLAIMYNYDGVKYLAVLQTRAIKNIVMTPVDAIVFWTVMRPVGAIISELMPGRLTKEHSKITAAIFSSGK</sequence>
<comment type="caution">
    <text evidence="2">The sequence shown here is derived from an EMBL/GenBank/DDBJ whole genome shotgun (WGS) entry which is preliminary data.</text>
</comment>
<feature type="transmembrane region" description="Helical" evidence="1">
    <location>
        <begin position="131"/>
        <end position="156"/>
    </location>
</feature>
<accession>B7AQT5</accession>
<dbReference type="InterPro" id="IPR030949">
    <property type="entry name" value="ECF_S_folate_fam"/>
</dbReference>
<dbReference type="HOGENOM" id="CLU_098232_0_0_9"/>
<keyword evidence="1" id="KW-0812">Transmembrane</keyword>
<dbReference type="AlphaFoldDB" id="B7AQT5"/>
<proteinExistence type="predicted"/>
<organism evidence="2 3">
    <name type="scientific">[Bacteroides] pectinophilus ATCC 43243</name>
    <dbReference type="NCBI Taxonomy" id="483218"/>
    <lineage>
        <taxon>Bacteria</taxon>
        <taxon>Bacillati</taxon>
        <taxon>Bacillota</taxon>
        <taxon>Clostridia</taxon>
        <taxon>Eubacteriales</taxon>
    </lineage>
</organism>
<keyword evidence="1" id="KW-1133">Transmembrane helix</keyword>
<keyword evidence="1" id="KW-0472">Membrane</keyword>
<name>B7AQT5_9FIRM</name>
<evidence type="ECO:0000256" key="1">
    <source>
        <dbReference type="SAM" id="Phobius"/>
    </source>
</evidence>
<protein>
    <recommendedName>
        <fullName evidence="4">Folate family ECF transporter S component</fullName>
    </recommendedName>
</protein>
<dbReference type="STRING" id="483218.BACPEC_01042"/>
<dbReference type="NCBIfam" id="TIGR04518">
    <property type="entry name" value="ECF_S_folT_fam"/>
    <property type="match status" value="1"/>
</dbReference>
<evidence type="ECO:0008006" key="4">
    <source>
        <dbReference type="Google" id="ProtNLM"/>
    </source>
</evidence>
<dbReference type="GO" id="GO:0022857">
    <property type="term" value="F:transmembrane transporter activity"/>
    <property type="evidence" value="ECO:0007669"/>
    <property type="project" value="InterPro"/>
</dbReference>
<dbReference type="EMBL" id="ABVQ01000035">
    <property type="protein sequence ID" value="EEC58057.1"/>
    <property type="molecule type" value="Genomic_DNA"/>
</dbReference>
<reference evidence="2 3" key="2">
    <citation type="submission" date="2008-11" db="EMBL/GenBank/DDBJ databases">
        <authorList>
            <person name="Fulton L."/>
            <person name="Clifton S."/>
            <person name="Fulton B."/>
            <person name="Xu J."/>
            <person name="Minx P."/>
            <person name="Pepin K.H."/>
            <person name="Johnson M."/>
            <person name="Bhonagiri V."/>
            <person name="Nash W.E."/>
            <person name="Mardis E.R."/>
            <person name="Wilson R.K."/>
        </authorList>
    </citation>
    <scope>NUCLEOTIDE SEQUENCE [LARGE SCALE GENOMIC DNA]</scope>
    <source>
        <strain evidence="2 3">ATCC 43243</strain>
    </source>
</reference>
<dbReference type="InterPro" id="IPR024529">
    <property type="entry name" value="ECF_trnsprt_substrate-spec"/>
</dbReference>
<dbReference type="Proteomes" id="UP000003136">
    <property type="component" value="Unassembled WGS sequence"/>
</dbReference>
<gene>
    <name evidence="2" type="ORF">BACPEC_01042</name>
</gene>
<keyword evidence="3" id="KW-1185">Reference proteome</keyword>
<dbReference type="eggNOG" id="COG4720">
    <property type="taxonomic scope" value="Bacteria"/>
</dbReference>
<feature type="transmembrane region" description="Helical" evidence="1">
    <location>
        <begin position="70"/>
        <end position="92"/>
    </location>
</feature>
<evidence type="ECO:0000313" key="2">
    <source>
        <dbReference type="EMBL" id="EEC58057.1"/>
    </source>
</evidence>
<evidence type="ECO:0000313" key="3">
    <source>
        <dbReference type="Proteomes" id="UP000003136"/>
    </source>
</evidence>
<dbReference type="Gene3D" id="1.10.1760.20">
    <property type="match status" value="1"/>
</dbReference>
<feature type="transmembrane region" description="Helical" evidence="1">
    <location>
        <begin position="104"/>
        <end position="125"/>
    </location>
</feature>
<reference evidence="2 3" key="1">
    <citation type="submission" date="2008-11" db="EMBL/GenBank/DDBJ databases">
        <title>Draft genome sequence of Bacteroides pectinophilus (ATCC 43243).</title>
        <authorList>
            <person name="Sudarsanam P."/>
            <person name="Ley R."/>
            <person name="Guruge J."/>
            <person name="Turnbaugh P.J."/>
            <person name="Mahowald M."/>
            <person name="Liep D."/>
            <person name="Gordon J."/>
        </authorList>
    </citation>
    <scope>NUCLEOTIDE SEQUENCE [LARGE SCALE GENOMIC DNA]</scope>
    <source>
        <strain evidence="2 3">ATCC 43243</strain>
    </source>
</reference>
<dbReference type="Pfam" id="PF12822">
    <property type="entry name" value="ECF_trnsprt"/>
    <property type="match status" value="1"/>
</dbReference>